<name>A0ABZ0YTJ9_9GAMM</name>
<evidence type="ECO:0000259" key="3">
    <source>
        <dbReference type="Pfam" id="PF25967"/>
    </source>
</evidence>
<dbReference type="Pfam" id="PF25967">
    <property type="entry name" value="RND-MFP_C"/>
    <property type="match status" value="1"/>
</dbReference>
<dbReference type="Pfam" id="PF25954">
    <property type="entry name" value="Beta-barrel_RND_2"/>
    <property type="match status" value="1"/>
</dbReference>
<dbReference type="Gene3D" id="2.40.420.20">
    <property type="match status" value="1"/>
</dbReference>
<sequence length="351" mass="37350">MAGALFLSVPAGAAEGPRVVTETATPSEIIAVVPLDGTVSSLHSAALSVEIAGLVEAVLVETGDRVAAGTPLFELDDELERLSVSSLEAERREAVAARREAARRLDEARSVGAGRNIPETEVQARASTVRQAEARVARLTANLDSGRARLDRHRLLAPFDGVVTERHAERGEWVAPGEALVNLVDREALRLDYPVPQRYYPLLGEGAELDYRVDGSSMDWQSAEIATVVPVTDPTSRTFLLRGQVTEGKALLPGMAVEGRLRLPTGREGLTVARDAVQRYPDGRTTVWVLDDGAGQTVAERQVELAPGFDDRVVVTAGLDPGAQVVVRGNEALEVGMAVRVGDDDAEAGGN</sequence>
<feature type="domain" description="CzcB-like barrel-sandwich hybrid" evidence="4">
    <location>
        <begin position="45"/>
        <end position="184"/>
    </location>
</feature>
<dbReference type="PANTHER" id="PTHR30469">
    <property type="entry name" value="MULTIDRUG RESISTANCE PROTEIN MDTA"/>
    <property type="match status" value="1"/>
</dbReference>
<evidence type="ECO:0000313" key="5">
    <source>
        <dbReference type="EMBL" id="WQH15479.1"/>
    </source>
</evidence>
<dbReference type="Gene3D" id="2.40.50.100">
    <property type="match status" value="1"/>
</dbReference>
<accession>A0ABZ0YTJ9</accession>
<feature type="domain" description="Multidrug resistance protein MdtA-like C-terminal permuted SH3" evidence="3">
    <location>
        <begin position="272"/>
        <end position="329"/>
    </location>
</feature>
<dbReference type="EMBL" id="CP140153">
    <property type="protein sequence ID" value="WQH15479.1"/>
    <property type="molecule type" value="Genomic_DNA"/>
</dbReference>
<dbReference type="InterPro" id="IPR058647">
    <property type="entry name" value="BSH_CzcB-like"/>
</dbReference>
<dbReference type="InterPro" id="IPR006143">
    <property type="entry name" value="RND_pump_MFP"/>
</dbReference>
<reference evidence="5 6" key="1">
    <citation type="submission" date="2023-11" db="EMBL/GenBank/DDBJ databases">
        <title>MicrobeMod: A computational toolkit for identifying prokaryotic methylation and restriction-modification with nanopore sequencing.</title>
        <authorList>
            <person name="Crits-Christoph A."/>
            <person name="Kang S.C."/>
            <person name="Lee H."/>
            <person name="Ostrov N."/>
        </authorList>
    </citation>
    <scope>NUCLEOTIDE SEQUENCE [LARGE SCALE GENOMIC DNA]</scope>
    <source>
        <strain evidence="5 6">ATCC 49870</strain>
    </source>
</reference>
<feature type="domain" description="CusB-like beta-barrel" evidence="2">
    <location>
        <begin position="194"/>
        <end position="262"/>
    </location>
</feature>
<dbReference type="Proteomes" id="UP001327459">
    <property type="component" value="Chromosome"/>
</dbReference>
<protein>
    <submittedName>
        <fullName evidence="5">Efflux RND transporter periplasmic adaptor subunit</fullName>
    </submittedName>
</protein>
<dbReference type="NCBIfam" id="TIGR01730">
    <property type="entry name" value="RND_mfp"/>
    <property type="match status" value="1"/>
</dbReference>
<evidence type="ECO:0000256" key="1">
    <source>
        <dbReference type="ARBA" id="ARBA00009477"/>
    </source>
</evidence>
<dbReference type="InterPro" id="IPR058627">
    <property type="entry name" value="MdtA-like_C"/>
</dbReference>
<evidence type="ECO:0000259" key="2">
    <source>
        <dbReference type="Pfam" id="PF25954"/>
    </source>
</evidence>
<dbReference type="InterPro" id="IPR058792">
    <property type="entry name" value="Beta-barrel_RND_2"/>
</dbReference>
<comment type="similarity">
    <text evidence="1">Belongs to the membrane fusion protein (MFP) (TC 8.A.1) family.</text>
</comment>
<keyword evidence="6" id="KW-1185">Reference proteome</keyword>
<dbReference type="Pfam" id="PF25973">
    <property type="entry name" value="BSH_CzcB"/>
    <property type="match status" value="1"/>
</dbReference>
<dbReference type="SUPFAM" id="SSF111369">
    <property type="entry name" value="HlyD-like secretion proteins"/>
    <property type="match status" value="1"/>
</dbReference>
<gene>
    <name evidence="5" type="ORF">SR882_06825</name>
</gene>
<dbReference type="RefSeq" id="WP_322520507.1">
    <property type="nucleotide sequence ID" value="NZ_CP140153.1"/>
</dbReference>
<proteinExistence type="inferred from homology"/>
<dbReference type="Gene3D" id="1.10.287.470">
    <property type="entry name" value="Helix hairpin bin"/>
    <property type="match status" value="1"/>
</dbReference>
<dbReference type="Gene3D" id="2.40.30.170">
    <property type="match status" value="1"/>
</dbReference>
<evidence type="ECO:0000259" key="4">
    <source>
        <dbReference type="Pfam" id="PF25973"/>
    </source>
</evidence>
<dbReference type="PANTHER" id="PTHR30469:SF15">
    <property type="entry name" value="HLYD FAMILY OF SECRETION PROTEINS"/>
    <property type="match status" value="1"/>
</dbReference>
<evidence type="ECO:0000313" key="6">
    <source>
        <dbReference type="Proteomes" id="UP001327459"/>
    </source>
</evidence>
<organism evidence="5 6">
    <name type="scientific">Guyparkeria halophila</name>
    <dbReference type="NCBI Taxonomy" id="47960"/>
    <lineage>
        <taxon>Bacteria</taxon>
        <taxon>Pseudomonadati</taxon>
        <taxon>Pseudomonadota</taxon>
        <taxon>Gammaproteobacteria</taxon>
        <taxon>Chromatiales</taxon>
        <taxon>Thioalkalibacteraceae</taxon>
        <taxon>Guyparkeria</taxon>
    </lineage>
</organism>